<keyword evidence="3" id="KW-1185">Reference proteome</keyword>
<feature type="compositionally biased region" description="Basic and acidic residues" evidence="1">
    <location>
        <begin position="71"/>
        <end position="84"/>
    </location>
</feature>
<organism evidence="2 3">
    <name type="scientific">Riccia fluitans</name>
    <dbReference type="NCBI Taxonomy" id="41844"/>
    <lineage>
        <taxon>Eukaryota</taxon>
        <taxon>Viridiplantae</taxon>
        <taxon>Streptophyta</taxon>
        <taxon>Embryophyta</taxon>
        <taxon>Marchantiophyta</taxon>
        <taxon>Marchantiopsida</taxon>
        <taxon>Marchantiidae</taxon>
        <taxon>Marchantiales</taxon>
        <taxon>Ricciaceae</taxon>
        <taxon>Riccia</taxon>
    </lineage>
</organism>
<feature type="region of interest" description="Disordered" evidence="1">
    <location>
        <begin position="56"/>
        <end position="84"/>
    </location>
</feature>
<comment type="caution">
    <text evidence="2">The sequence shown here is derived from an EMBL/GenBank/DDBJ whole genome shotgun (WGS) entry which is preliminary data.</text>
</comment>
<evidence type="ECO:0000313" key="2">
    <source>
        <dbReference type="EMBL" id="KAL2620026.1"/>
    </source>
</evidence>
<dbReference type="AlphaFoldDB" id="A0ABD1Y066"/>
<name>A0ABD1Y066_9MARC</name>
<evidence type="ECO:0000256" key="1">
    <source>
        <dbReference type="SAM" id="MobiDB-lite"/>
    </source>
</evidence>
<dbReference type="EMBL" id="JBHFFA010000006">
    <property type="protein sequence ID" value="KAL2620026.1"/>
    <property type="molecule type" value="Genomic_DNA"/>
</dbReference>
<sequence length="84" mass="9412">MWIYPVSAASLESKATLQPTIVQRTNPGEHCQPWQSPDGISSDVYTWYVEYISSGNTTDKRDAASQGRGNQEYKKERRAGQTTS</sequence>
<gene>
    <name evidence="2" type="ORF">R1flu_000231</name>
</gene>
<reference evidence="2 3" key="1">
    <citation type="submission" date="2024-09" db="EMBL/GenBank/DDBJ databases">
        <title>Chromosome-scale assembly of Riccia fluitans.</title>
        <authorList>
            <person name="Paukszto L."/>
            <person name="Sawicki J."/>
            <person name="Karawczyk K."/>
            <person name="Piernik-Szablinska J."/>
            <person name="Szczecinska M."/>
            <person name="Mazdziarz M."/>
        </authorList>
    </citation>
    <scope>NUCLEOTIDE SEQUENCE [LARGE SCALE GENOMIC DNA]</scope>
    <source>
        <strain evidence="2">Rf_01</strain>
        <tissue evidence="2">Aerial parts of the thallus</tissue>
    </source>
</reference>
<protein>
    <submittedName>
        <fullName evidence="2">Uncharacterized protein</fullName>
    </submittedName>
</protein>
<evidence type="ECO:0000313" key="3">
    <source>
        <dbReference type="Proteomes" id="UP001605036"/>
    </source>
</evidence>
<proteinExistence type="predicted"/>
<dbReference type="Proteomes" id="UP001605036">
    <property type="component" value="Unassembled WGS sequence"/>
</dbReference>
<accession>A0ABD1Y066</accession>